<gene>
    <name evidence="1" type="ORF">CAMRE0001_0310</name>
</gene>
<accession>B9CYA1</accession>
<keyword evidence="2" id="KW-1185">Reference proteome</keyword>
<proteinExistence type="predicted"/>
<dbReference type="EMBL" id="ACFU01000001">
    <property type="protein sequence ID" value="EEF15410.1"/>
    <property type="molecule type" value="Genomic_DNA"/>
</dbReference>
<organism evidence="1 2">
    <name type="scientific">Campylobacter rectus RM3267</name>
    <dbReference type="NCBI Taxonomy" id="553218"/>
    <lineage>
        <taxon>Bacteria</taxon>
        <taxon>Pseudomonadati</taxon>
        <taxon>Campylobacterota</taxon>
        <taxon>Epsilonproteobacteria</taxon>
        <taxon>Campylobacterales</taxon>
        <taxon>Campylobacteraceae</taxon>
        <taxon>Campylobacter</taxon>
    </lineage>
</organism>
<reference evidence="1 2" key="1">
    <citation type="submission" date="2008-08" db="EMBL/GenBank/DDBJ databases">
        <authorList>
            <person name="Madupu R."/>
            <person name="Durkin A.S."/>
            <person name="Torralba M."/>
            <person name="Methe B."/>
            <person name="Sutton G.G."/>
            <person name="Strausberg R.L."/>
            <person name="Nelson K.E."/>
        </authorList>
    </citation>
    <scope>NUCLEOTIDE SEQUENCE [LARGE SCALE GENOMIC DNA]</scope>
    <source>
        <strain evidence="1 2">RM3267</strain>
    </source>
</reference>
<evidence type="ECO:0000313" key="2">
    <source>
        <dbReference type="Proteomes" id="UP000003082"/>
    </source>
</evidence>
<name>B9CYA1_CAMRE</name>
<protein>
    <submittedName>
        <fullName evidence="1">Uncharacterized protein</fullName>
    </submittedName>
</protein>
<sequence length="42" mass="4918">MAILSVKILINSTMSSIKVLLKYAYIKNVILELNFMFYSEKF</sequence>
<dbReference type="AlphaFoldDB" id="B9CYA1"/>
<evidence type="ECO:0000313" key="1">
    <source>
        <dbReference type="EMBL" id="EEF15410.1"/>
    </source>
</evidence>
<comment type="caution">
    <text evidence="1">The sequence shown here is derived from an EMBL/GenBank/DDBJ whole genome shotgun (WGS) entry which is preliminary data.</text>
</comment>
<dbReference type="Proteomes" id="UP000003082">
    <property type="component" value="Unassembled WGS sequence"/>
</dbReference>